<proteinExistence type="predicted"/>
<gene>
    <name evidence="4" type="ORF">HNR46_000570</name>
</gene>
<dbReference type="SMART" id="SM00448">
    <property type="entry name" value="REC"/>
    <property type="match status" value="1"/>
</dbReference>
<comment type="caution">
    <text evidence="4">The sequence shown here is derived from an EMBL/GenBank/DDBJ whole genome shotgun (WGS) entry which is preliminary data.</text>
</comment>
<dbReference type="AlphaFoldDB" id="A0A840UZU1"/>
<dbReference type="Gene3D" id="3.40.50.2300">
    <property type="match status" value="1"/>
</dbReference>
<dbReference type="PANTHER" id="PTHR44591:SF3">
    <property type="entry name" value="RESPONSE REGULATORY DOMAIN-CONTAINING PROTEIN"/>
    <property type="match status" value="1"/>
</dbReference>
<evidence type="ECO:0000259" key="3">
    <source>
        <dbReference type="PROSITE" id="PS50110"/>
    </source>
</evidence>
<feature type="modified residue" description="4-aspartylphosphate" evidence="2">
    <location>
        <position position="66"/>
    </location>
</feature>
<evidence type="ECO:0000313" key="5">
    <source>
        <dbReference type="Proteomes" id="UP000557717"/>
    </source>
</evidence>
<dbReference type="GO" id="GO:0000160">
    <property type="term" value="P:phosphorelay signal transduction system"/>
    <property type="evidence" value="ECO:0007669"/>
    <property type="project" value="InterPro"/>
</dbReference>
<keyword evidence="1 2" id="KW-0597">Phosphoprotein</keyword>
<dbReference type="Proteomes" id="UP000557717">
    <property type="component" value="Unassembled WGS sequence"/>
</dbReference>
<sequence>MSRLPDSTRASDRSPLRILVVDDEPTLRLGFAYALTNATTQAETASNGAEALERLAEKSFDAVVLDLRMPDVDGLAVIEALRRRGDFTPVILCSAYITVHSAVKAIHHHVVDFLMKPVKPVELRSAVKSVIHPGDSWLEKGLASARAGRLDQALDFLDASDQGTLRESSWRRILKIMHEHPGELERIEFELSESVLGQLAHQADNVRT</sequence>
<dbReference type="RefSeq" id="WP_184015566.1">
    <property type="nucleotide sequence ID" value="NZ_JACHFD010000002.1"/>
</dbReference>
<evidence type="ECO:0000313" key="4">
    <source>
        <dbReference type="EMBL" id="MBB5350346.1"/>
    </source>
</evidence>
<protein>
    <submittedName>
        <fullName evidence="4">DNA-binding response OmpR family regulator</fullName>
    </submittedName>
</protein>
<accession>A0A840UZU1</accession>
<keyword evidence="4" id="KW-0238">DNA-binding</keyword>
<dbReference type="InterPro" id="IPR011006">
    <property type="entry name" value="CheY-like_superfamily"/>
</dbReference>
<dbReference type="EMBL" id="JACHFD010000002">
    <property type="protein sequence ID" value="MBB5350346.1"/>
    <property type="molecule type" value="Genomic_DNA"/>
</dbReference>
<dbReference type="Pfam" id="PF00072">
    <property type="entry name" value="Response_reg"/>
    <property type="match status" value="1"/>
</dbReference>
<keyword evidence="5" id="KW-1185">Reference proteome</keyword>
<dbReference type="GO" id="GO:0003677">
    <property type="term" value="F:DNA binding"/>
    <property type="evidence" value="ECO:0007669"/>
    <property type="project" value="UniProtKB-KW"/>
</dbReference>
<organism evidence="4 5">
    <name type="scientific">Haloferula luteola</name>
    <dbReference type="NCBI Taxonomy" id="595692"/>
    <lineage>
        <taxon>Bacteria</taxon>
        <taxon>Pseudomonadati</taxon>
        <taxon>Verrucomicrobiota</taxon>
        <taxon>Verrucomicrobiia</taxon>
        <taxon>Verrucomicrobiales</taxon>
        <taxon>Verrucomicrobiaceae</taxon>
        <taxon>Haloferula</taxon>
    </lineage>
</organism>
<dbReference type="PROSITE" id="PS50110">
    <property type="entry name" value="RESPONSE_REGULATORY"/>
    <property type="match status" value="1"/>
</dbReference>
<feature type="domain" description="Response regulatory" evidence="3">
    <location>
        <begin position="17"/>
        <end position="131"/>
    </location>
</feature>
<name>A0A840UZU1_9BACT</name>
<dbReference type="PANTHER" id="PTHR44591">
    <property type="entry name" value="STRESS RESPONSE REGULATOR PROTEIN 1"/>
    <property type="match status" value="1"/>
</dbReference>
<evidence type="ECO:0000256" key="1">
    <source>
        <dbReference type="ARBA" id="ARBA00022553"/>
    </source>
</evidence>
<dbReference type="SUPFAM" id="SSF52172">
    <property type="entry name" value="CheY-like"/>
    <property type="match status" value="1"/>
</dbReference>
<dbReference type="InterPro" id="IPR050595">
    <property type="entry name" value="Bact_response_regulator"/>
</dbReference>
<evidence type="ECO:0000256" key="2">
    <source>
        <dbReference type="PROSITE-ProRule" id="PRU00169"/>
    </source>
</evidence>
<reference evidence="4 5" key="1">
    <citation type="submission" date="2020-08" db="EMBL/GenBank/DDBJ databases">
        <title>Genomic Encyclopedia of Type Strains, Phase IV (KMG-IV): sequencing the most valuable type-strain genomes for metagenomic binning, comparative biology and taxonomic classification.</title>
        <authorList>
            <person name="Goeker M."/>
        </authorList>
    </citation>
    <scope>NUCLEOTIDE SEQUENCE [LARGE SCALE GENOMIC DNA]</scope>
    <source>
        <strain evidence="4 5">YC6886</strain>
    </source>
</reference>
<dbReference type="CDD" id="cd00156">
    <property type="entry name" value="REC"/>
    <property type="match status" value="1"/>
</dbReference>
<dbReference type="InterPro" id="IPR001789">
    <property type="entry name" value="Sig_transdc_resp-reg_receiver"/>
</dbReference>